<dbReference type="GO" id="GO:0005737">
    <property type="term" value="C:cytoplasm"/>
    <property type="evidence" value="ECO:0007669"/>
    <property type="project" value="TreeGrafter"/>
</dbReference>
<dbReference type="Pfam" id="PF00248">
    <property type="entry name" value="Aldo_ket_red"/>
    <property type="match status" value="1"/>
</dbReference>
<dbReference type="PANTHER" id="PTHR43625:SF78">
    <property type="entry name" value="PYRIDOXAL REDUCTASE-RELATED"/>
    <property type="match status" value="1"/>
</dbReference>
<dbReference type="VEuPathDB" id="FungiDB:HMPREF1541_08968"/>
<evidence type="ECO:0000313" key="4">
    <source>
        <dbReference type="Proteomes" id="UP000030752"/>
    </source>
</evidence>
<dbReference type="GeneID" id="19976307"/>
<dbReference type="InterPro" id="IPR050791">
    <property type="entry name" value="Aldo-Keto_reductase"/>
</dbReference>
<reference evidence="3 4" key="1">
    <citation type="submission" date="2013-03" db="EMBL/GenBank/DDBJ databases">
        <title>The Genome Sequence of Phialophora europaea CBS 101466.</title>
        <authorList>
            <consortium name="The Broad Institute Genomics Platform"/>
            <person name="Cuomo C."/>
            <person name="de Hoog S."/>
            <person name="Gorbushina A."/>
            <person name="Walker B."/>
            <person name="Young S.K."/>
            <person name="Zeng Q."/>
            <person name="Gargeya S."/>
            <person name="Fitzgerald M."/>
            <person name="Haas B."/>
            <person name="Abouelleil A."/>
            <person name="Allen A.W."/>
            <person name="Alvarado L."/>
            <person name="Arachchi H.M."/>
            <person name="Berlin A.M."/>
            <person name="Chapman S.B."/>
            <person name="Gainer-Dewar J."/>
            <person name="Goldberg J."/>
            <person name="Griggs A."/>
            <person name="Gujja S."/>
            <person name="Hansen M."/>
            <person name="Howarth C."/>
            <person name="Imamovic A."/>
            <person name="Ireland A."/>
            <person name="Larimer J."/>
            <person name="McCowan C."/>
            <person name="Murphy C."/>
            <person name="Pearson M."/>
            <person name="Poon T.W."/>
            <person name="Priest M."/>
            <person name="Roberts A."/>
            <person name="Saif S."/>
            <person name="Shea T."/>
            <person name="Sisk P."/>
            <person name="Sykes S."/>
            <person name="Wortman J."/>
            <person name="Nusbaum C."/>
            <person name="Birren B."/>
        </authorList>
    </citation>
    <scope>NUCLEOTIDE SEQUENCE [LARGE SCALE GENOMIC DNA]</scope>
    <source>
        <strain evidence="3 4">CBS 101466</strain>
    </source>
</reference>
<dbReference type="GO" id="GO:0016491">
    <property type="term" value="F:oxidoreductase activity"/>
    <property type="evidence" value="ECO:0007669"/>
    <property type="project" value="UniProtKB-KW"/>
</dbReference>
<dbReference type="OrthoDB" id="37537at2759"/>
<dbReference type="eggNOG" id="KOG1575">
    <property type="taxonomic scope" value="Eukaryota"/>
</dbReference>
<keyword evidence="1" id="KW-0560">Oxidoreductase</keyword>
<dbReference type="InParanoid" id="W2RK19"/>
<evidence type="ECO:0000259" key="2">
    <source>
        <dbReference type="Pfam" id="PF00248"/>
    </source>
</evidence>
<sequence>MATATIVDKPVGAIGYGLMGLTWTMTNPNLPPAAESYELMNLALAQGANFFNGGEIYSNADGRNSCDLLREFFTANPGAASKVVLSIKGGTKSATTMDPDGSEANARRTVDDSLAKLGGTKTIDVFQYARVDHSTPIEEVMGHLKKLVSEGKIGGVGLSEVRASTIERAAKVVPIAAVEIELSLWTTNTLRNGVAETCARLGIPIVAYAPLARGVLAGGAEKILEQLKQLPENDWRRHLPKFQDDVVQQNLRLTKEVEALAAKKGVKPGVIAINWVRLLSGRRMQVLDADGNEKTVTMPTVIPIPGTTNRERLVDNSTIVDLSEDEMKEIDAILEKNPVVSIIRLCFSSWSWPAHEI</sequence>
<dbReference type="STRING" id="1220924.W2RK19"/>
<dbReference type="FunCoup" id="W2RK19">
    <property type="interactions" value="36"/>
</dbReference>
<evidence type="ECO:0000313" key="3">
    <source>
        <dbReference type="EMBL" id="ETN36690.1"/>
    </source>
</evidence>
<dbReference type="InterPro" id="IPR036812">
    <property type="entry name" value="NAD(P)_OxRdtase_dom_sf"/>
</dbReference>
<dbReference type="CDD" id="cd19077">
    <property type="entry name" value="AKR_AKR8A1-2"/>
    <property type="match status" value="1"/>
</dbReference>
<evidence type="ECO:0000256" key="1">
    <source>
        <dbReference type="ARBA" id="ARBA00023002"/>
    </source>
</evidence>
<name>W2RK19_CYPE1</name>
<proteinExistence type="predicted"/>
<dbReference type="Proteomes" id="UP000030752">
    <property type="component" value="Unassembled WGS sequence"/>
</dbReference>
<dbReference type="SUPFAM" id="SSF51430">
    <property type="entry name" value="NAD(P)-linked oxidoreductase"/>
    <property type="match status" value="1"/>
</dbReference>
<dbReference type="PANTHER" id="PTHR43625">
    <property type="entry name" value="AFLATOXIN B1 ALDEHYDE REDUCTASE"/>
    <property type="match status" value="1"/>
</dbReference>
<dbReference type="InterPro" id="IPR023210">
    <property type="entry name" value="NADP_OxRdtase_dom"/>
</dbReference>
<dbReference type="RefSeq" id="XP_008721508.1">
    <property type="nucleotide sequence ID" value="XM_008723286.1"/>
</dbReference>
<feature type="domain" description="NADP-dependent oxidoreductase" evidence="2">
    <location>
        <begin position="14"/>
        <end position="334"/>
    </location>
</feature>
<keyword evidence="4" id="KW-1185">Reference proteome</keyword>
<dbReference type="Gene3D" id="3.20.20.100">
    <property type="entry name" value="NADP-dependent oxidoreductase domain"/>
    <property type="match status" value="1"/>
</dbReference>
<dbReference type="EMBL" id="KB822725">
    <property type="protein sequence ID" value="ETN36690.1"/>
    <property type="molecule type" value="Genomic_DNA"/>
</dbReference>
<dbReference type="AlphaFoldDB" id="W2RK19"/>
<protein>
    <recommendedName>
        <fullName evidence="2">NADP-dependent oxidoreductase domain-containing protein</fullName>
    </recommendedName>
</protein>
<accession>W2RK19</accession>
<gene>
    <name evidence="3" type="ORF">HMPREF1541_08968</name>
</gene>
<organism evidence="3 4">
    <name type="scientific">Cyphellophora europaea (strain CBS 101466)</name>
    <name type="common">Phialophora europaea</name>
    <dbReference type="NCBI Taxonomy" id="1220924"/>
    <lineage>
        <taxon>Eukaryota</taxon>
        <taxon>Fungi</taxon>
        <taxon>Dikarya</taxon>
        <taxon>Ascomycota</taxon>
        <taxon>Pezizomycotina</taxon>
        <taxon>Eurotiomycetes</taxon>
        <taxon>Chaetothyriomycetidae</taxon>
        <taxon>Chaetothyriales</taxon>
        <taxon>Cyphellophoraceae</taxon>
        <taxon>Cyphellophora</taxon>
    </lineage>
</organism>
<dbReference type="HOGENOM" id="CLU_023205_2_1_1"/>